<name>A0A0R1N7Q7_9LACO</name>
<dbReference type="AlphaFoldDB" id="A0A0R1N7Q7"/>
<dbReference type="InterPro" id="IPR035956">
    <property type="entry name" value="RimP_N_sf"/>
</dbReference>
<evidence type="ECO:0000313" key="7">
    <source>
        <dbReference type="Proteomes" id="UP000051330"/>
    </source>
</evidence>
<accession>A0A0R1N7Q7</accession>
<comment type="subcellular location">
    <subcellularLocation>
        <location evidence="3">Cytoplasm</location>
    </subcellularLocation>
</comment>
<dbReference type="InterPro" id="IPR036847">
    <property type="entry name" value="RimP_C_sf"/>
</dbReference>
<feature type="domain" description="Ribosome maturation factor RimP C-terminal" evidence="5">
    <location>
        <begin position="90"/>
        <end position="159"/>
    </location>
</feature>
<keyword evidence="2 3" id="KW-0690">Ribosome biogenesis</keyword>
<organism evidence="6 7">
    <name type="scientific">Schleiferilactobacillus perolens DSM 12744</name>
    <dbReference type="NCBI Taxonomy" id="1423792"/>
    <lineage>
        <taxon>Bacteria</taxon>
        <taxon>Bacillati</taxon>
        <taxon>Bacillota</taxon>
        <taxon>Bacilli</taxon>
        <taxon>Lactobacillales</taxon>
        <taxon>Lactobacillaceae</taxon>
        <taxon>Schleiferilactobacillus</taxon>
    </lineage>
</organism>
<dbReference type="Pfam" id="PF17384">
    <property type="entry name" value="DUF150_C"/>
    <property type="match status" value="1"/>
</dbReference>
<evidence type="ECO:0000259" key="4">
    <source>
        <dbReference type="Pfam" id="PF02576"/>
    </source>
</evidence>
<dbReference type="GO" id="GO:0005829">
    <property type="term" value="C:cytosol"/>
    <property type="evidence" value="ECO:0007669"/>
    <property type="project" value="TreeGrafter"/>
</dbReference>
<keyword evidence="7" id="KW-1185">Reference proteome</keyword>
<dbReference type="Gene3D" id="3.30.300.70">
    <property type="entry name" value="RimP-like superfamily, N-terminal"/>
    <property type="match status" value="1"/>
</dbReference>
<dbReference type="InterPro" id="IPR003728">
    <property type="entry name" value="Ribosome_maturation_RimP"/>
</dbReference>
<dbReference type="Proteomes" id="UP000051330">
    <property type="component" value="Unassembled WGS sequence"/>
</dbReference>
<evidence type="ECO:0000313" key="6">
    <source>
        <dbReference type="EMBL" id="KRL12995.1"/>
    </source>
</evidence>
<dbReference type="RefSeq" id="WP_057819912.1">
    <property type="nucleotide sequence ID" value="NZ_AZEC01000005.1"/>
</dbReference>
<dbReference type="PATRIC" id="fig|1423792.3.peg.2583"/>
<dbReference type="FunFam" id="3.30.300.70:FF:000001">
    <property type="entry name" value="Ribosome maturation factor RimP"/>
    <property type="match status" value="1"/>
</dbReference>
<feature type="domain" description="Ribosome maturation factor RimP N-terminal" evidence="4">
    <location>
        <begin position="13"/>
        <end position="87"/>
    </location>
</feature>
<evidence type="ECO:0000259" key="5">
    <source>
        <dbReference type="Pfam" id="PF17384"/>
    </source>
</evidence>
<comment type="similarity">
    <text evidence="3">Belongs to the RimP family.</text>
</comment>
<dbReference type="CDD" id="cd01734">
    <property type="entry name" value="YlxS_C"/>
    <property type="match status" value="1"/>
</dbReference>
<dbReference type="Pfam" id="PF02576">
    <property type="entry name" value="RimP_N"/>
    <property type="match status" value="1"/>
</dbReference>
<dbReference type="EMBL" id="AZEC01000005">
    <property type="protein sequence ID" value="KRL12995.1"/>
    <property type="molecule type" value="Genomic_DNA"/>
</dbReference>
<dbReference type="GO" id="GO:0006412">
    <property type="term" value="P:translation"/>
    <property type="evidence" value="ECO:0007669"/>
    <property type="project" value="TreeGrafter"/>
</dbReference>
<comment type="caution">
    <text evidence="6">The sequence shown here is derived from an EMBL/GenBank/DDBJ whole genome shotgun (WGS) entry which is preliminary data.</text>
</comment>
<dbReference type="OrthoDB" id="9805006at2"/>
<dbReference type="Gene3D" id="2.30.30.180">
    <property type="entry name" value="Ribosome maturation factor RimP, C-terminal domain"/>
    <property type="match status" value="1"/>
</dbReference>
<evidence type="ECO:0000256" key="2">
    <source>
        <dbReference type="ARBA" id="ARBA00022517"/>
    </source>
</evidence>
<keyword evidence="1 3" id="KW-0963">Cytoplasm</keyword>
<evidence type="ECO:0000256" key="3">
    <source>
        <dbReference type="HAMAP-Rule" id="MF_01077"/>
    </source>
</evidence>
<dbReference type="HAMAP" id="MF_01077">
    <property type="entry name" value="RimP"/>
    <property type="match status" value="1"/>
</dbReference>
<dbReference type="NCBIfam" id="NF000928">
    <property type="entry name" value="PRK00092.1-2"/>
    <property type="match status" value="1"/>
</dbReference>
<dbReference type="SUPFAM" id="SSF74942">
    <property type="entry name" value="YhbC-like, C-terminal domain"/>
    <property type="match status" value="1"/>
</dbReference>
<gene>
    <name evidence="3" type="primary">rimP</name>
    <name evidence="6" type="ORF">FD09_GL002535</name>
</gene>
<reference evidence="6 7" key="1">
    <citation type="journal article" date="2015" name="Genome Announc.">
        <title>Expanding the biotechnology potential of lactobacilli through comparative genomics of 213 strains and associated genera.</title>
        <authorList>
            <person name="Sun Z."/>
            <person name="Harris H.M."/>
            <person name="McCann A."/>
            <person name="Guo C."/>
            <person name="Argimon S."/>
            <person name="Zhang W."/>
            <person name="Yang X."/>
            <person name="Jeffery I.B."/>
            <person name="Cooney J.C."/>
            <person name="Kagawa T.F."/>
            <person name="Liu W."/>
            <person name="Song Y."/>
            <person name="Salvetti E."/>
            <person name="Wrobel A."/>
            <person name="Rasinkangas P."/>
            <person name="Parkhill J."/>
            <person name="Rea M.C."/>
            <person name="O'Sullivan O."/>
            <person name="Ritari J."/>
            <person name="Douillard F.P."/>
            <person name="Paul Ross R."/>
            <person name="Yang R."/>
            <person name="Briner A.E."/>
            <person name="Felis G.E."/>
            <person name="de Vos W.M."/>
            <person name="Barrangou R."/>
            <person name="Klaenhammer T.R."/>
            <person name="Caufield P.W."/>
            <person name="Cui Y."/>
            <person name="Zhang H."/>
            <person name="O'Toole P.W."/>
        </authorList>
    </citation>
    <scope>NUCLEOTIDE SEQUENCE [LARGE SCALE GENOMIC DNA]</scope>
    <source>
        <strain evidence="6 7">DSM 12744</strain>
    </source>
</reference>
<comment type="function">
    <text evidence="3">Required for maturation of 30S ribosomal subunits.</text>
</comment>
<proteinExistence type="inferred from homology"/>
<dbReference type="SUPFAM" id="SSF75420">
    <property type="entry name" value="YhbC-like, N-terminal domain"/>
    <property type="match status" value="1"/>
</dbReference>
<dbReference type="InterPro" id="IPR028998">
    <property type="entry name" value="RimP_C"/>
</dbReference>
<dbReference type="PANTHER" id="PTHR33867:SF1">
    <property type="entry name" value="RIBOSOME MATURATION FACTOR RIMP"/>
    <property type="match status" value="1"/>
</dbReference>
<dbReference type="InterPro" id="IPR028989">
    <property type="entry name" value="RimP_N"/>
</dbReference>
<dbReference type="PANTHER" id="PTHR33867">
    <property type="entry name" value="RIBOSOME MATURATION FACTOR RIMP"/>
    <property type="match status" value="1"/>
</dbReference>
<sequence>MAKQTIVETVTDIVQPIVADAHLQLVDVEYVKEGKNWYLRVYVDKSGGIDVEEIAKISEPISTALDAIKPDPFPASYVLEVSSPGAERPLKTDQDMTNAVGDYIHISLYQPQDGQKVFEGTLKEVTPESLTLTVKDKTRRIDKTFARQAVAHARLAIEF</sequence>
<protein>
    <recommendedName>
        <fullName evidence="3">Ribosome maturation factor RimP</fullName>
    </recommendedName>
</protein>
<dbReference type="GO" id="GO:0000028">
    <property type="term" value="P:ribosomal small subunit assembly"/>
    <property type="evidence" value="ECO:0007669"/>
    <property type="project" value="TreeGrafter"/>
</dbReference>
<evidence type="ECO:0000256" key="1">
    <source>
        <dbReference type="ARBA" id="ARBA00022490"/>
    </source>
</evidence>
<dbReference type="STRING" id="1423792.FD09_GL002535"/>